<gene>
    <name evidence="2" type="ORF">E1B28_003210</name>
</gene>
<dbReference type="OrthoDB" id="3178870at2759"/>
<organism evidence="2 3">
    <name type="scientific">Marasmius oreades</name>
    <name type="common">fairy-ring Marasmius</name>
    <dbReference type="NCBI Taxonomy" id="181124"/>
    <lineage>
        <taxon>Eukaryota</taxon>
        <taxon>Fungi</taxon>
        <taxon>Dikarya</taxon>
        <taxon>Basidiomycota</taxon>
        <taxon>Agaricomycotina</taxon>
        <taxon>Agaricomycetes</taxon>
        <taxon>Agaricomycetidae</taxon>
        <taxon>Agaricales</taxon>
        <taxon>Marasmiineae</taxon>
        <taxon>Marasmiaceae</taxon>
        <taxon>Marasmius</taxon>
    </lineage>
</organism>
<proteinExistence type="predicted"/>
<name>A0A9P7RLG4_9AGAR</name>
<dbReference type="Pfam" id="PF12937">
    <property type="entry name" value="F-box-like"/>
    <property type="match status" value="1"/>
</dbReference>
<dbReference type="InterPro" id="IPR036047">
    <property type="entry name" value="F-box-like_dom_sf"/>
</dbReference>
<sequence>MMQLVVQQADAVHQQINSITALLEQFNARRSGLLGEASRRESDDTECQCENVCPPPSSSWSVYSSPTSCSNLPVEVLGLIFNYLDQGDLVRVSRAHKFLNVIANRVLYQSIVVSSELAQSSQCMTALVKHNHLALLVRSISIHWPLIHTPTKNLIDLLKRTLRALPSLTSLFIDVPNEFPQVSLDGCPFALQSFNTSFRFDHGLVRFLESQPSITDLSLRGFNSDPSQFSFSANTFNLNPTYTPPALSSSALPRLAKVNAIHAGPEIVSTVVKGRPVNTVVMPLYADCAIKCLEALTSTSRPIEKLSIMSFDPNAPNYILSEISKRFPELEALAVVLLLAECSEEALEAAAPSLARFDRLKYITFMSASPMMSSPRKESRIARTWHTYCPTLKTIILPMGNVLYLDNSTWSILTEFSA</sequence>
<keyword evidence="3" id="KW-1185">Reference proteome</keyword>
<dbReference type="InterPro" id="IPR001810">
    <property type="entry name" value="F-box_dom"/>
</dbReference>
<accession>A0A9P7RLG4</accession>
<evidence type="ECO:0000259" key="1">
    <source>
        <dbReference type="PROSITE" id="PS50181"/>
    </source>
</evidence>
<evidence type="ECO:0000313" key="2">
    <source>
        <dbReference type="EMBL" id="KAG7085665.1"/>
    </source>
</evidence>
<dbReference type="SUPFAM" id="SSF81383">
    <property type="entry name" value="F-box domain"/>
    <property type="match status" value="1"/>
</dbReference>
<dbReference type="AlphaFoldDB" id="A0A9P7RLG4"/>
<dbReference type="CDD" id="cd09917">
    <property type="entry name" value="F-box_SF"/>
    <property type="match status" value="1"/>
</dbReference>
<dbReference type="KEGG" id="more:E1B28_003210"/>
<dbReference type="GeneID" id="66072286"/>
<feature type="domain" description="F-box" evidence="1">
    <location>
        <begin position="66"/>
        <end position="111"/>
    </location>
</feature>
<dbReference type="Gene3D" id="3.80.10.10">
    <property type="entry name" value="Ribonuclease Inhibitor"/>
    <property type="match status" value="1"/>
</dbReference>
<dbReference type="RefSeq" id="XP_043002136.1">
    <property type="nucleotide sequence ID" value="XM_043160180.1"/>
</dbReference>
<protein>
    <recommendedName>
        <fullName evidence="1">F-box domain-containing protein</fullName>
    </recommendedName>
</protein>
<dbReference type="Proteomes" id="UP001049176">
    <property type="component" value="Chromosome 11"/>
</dbReference>
<dbReference type="PROSITE" id="PS50181">
    <property type="entry name" value="FBOX"/>
    <property type="match status" value="1"/>
</dbReference>
<evidence type="ECO:0000313" key="3">
    <source>
        <dbReference type="Proteomes" id="UP001049176"/>
    </source>
</evidence>
<reference evidence="2" key="1">
    <citation type="journal article" date="2021" name="Genome Biol. Evol.">
        <title>The assembled and annotated genome of the fairy-ring fungus Marasmius oreades.</title>
        <authorList>
            <person name="Hiltunen M."/>
            <person name="Ament-Velasquez S.L."/>
            <person name="Johannesson H."/>
        </authorList>
    </citation>
    <scope>NUCLEOTIDE SEQUENCE</scope>
    <source>
        <strain evidence="2">03SP1</strain>
    </source>
</reference>
<comment type="caution">
    <text evidence="2">The sequence shown here is derived from an EMBL/GenBank/DDBJ whole genome shotgun (WGS) entry which is preliminary data.</text>
</comment>
<dbReference type="EMBL" id="CM032191">
    <property type="protein sequence ID" value="KAG7085665.1"/>
    <property type="molecule type" value="Genomic_DNA"/>
</dbReference>
<dbReference type="InterPro" id="IPR032675">
    <property type="entry name" value="LRR_dom_sf"/>
</dbReference>